<protein>
    <submittedName>
        <fullName evidence="1">Uncharacterized protein</fullName>
    </submittedName>
</protein>
<dbReference type="EMBL" id="MT144195">
    <property type="protein sequence ID" value="QJA50434.1"/>
    <property type="molecule type" value="Genomic_DNA"/>
</dbReference>
<name>A0A6H1ZS84_9ZZZZ</name>
<evidence type="ECO:0000313" key="2">
    <source>
        <dbReference type="EMBL" id="QJA69614.1"/>
    </source>
</evidence>
<reference evidence="1" key="1">
    <citation type="submission" date="2020-03" db="EMBL/GenBank/DDBJ databases">
        <title>The deep terrestrial virosphere.</title>
        <authorList>
            <person name="Holmfeldt K."/>
            <person name="Nilsson E."/>
            <person name="Simone D."/>
            <person name="Lopez-Fernandez M."/>
            <person name="Wu X."/>
            <person name="de Brujin I."/>
            <person name="Lundin D."/>
            <person name="Andersson A."/>
            <person name="Bertilsson S."/>
            <person name="Dopson M."/>
        </authorList>
    </citation>
    <scope>NUCLEOTIDE SEQUENCE</scope>
    <source>
        <strain evidence="2">MM415A04450</strain>
        <strain evidence="1">TM448A01761</strain>
    </source>
</reference>
<organism evidence="1">
    <name type="scientific">viral metagenome</name>
    <dbReference type="NCBI Taxonomy" id="1070528"/>
    <lineage>
        <taxon>unclassified sequences</taxon>
        <taxon>metagenomes</taxon>
        <taxon>organismal metagenomes</taxon>
    </lineage>
</organism>
<gene>
    <name evidence="2" type="ORF">MM415A04450_0006</name>
    <name evidence="1" type="ORF">TM448A01761_0007</name>
</gene>
<sequence length="99" mass="11485">MADKTWKAVERRIAAWFKTQRVSLSGGNSKISRSDTMHSQLFVEIKHRQKHALWSLYRQTKTLAEKENKLPILAIHETGGHGFLLVVHCDDYNKLKEII</sequence>
<accession>A0A6H1ZS84</accession>
<dbReference type="AlphaFoldDB" id="A0A6H1ZS84"/>
<evidence type="ECO:0000313" key="1">
    <source>
        <dbReference type="EMBL" id="QJA50434.1"/>
    </source>
</evidence>
<dbReference type="EMBL" id="MT141721">
    <property type="protein sequence ID" value="QJA69614.1"/>
    <property type="molecule type" value="Genomic_DNA"/>
</dbReference>
<proteinExistence type="predicted"/>